<dbReference type="Proteomes" id="UP000286050">
    <property type="component" value="Unassembled WGS sequence"/>
</dbReference>
<sequence>MAFGGDCVMVPMDVGSFDFHAVERAIEALGWSGEVRWACTFFDRLWGFGRSDFSGEGSESCVLVFPHCGSVHTCGMRFDLDIAFADGDGRIAKCVEGVDGWRVVSCPGARFALERRSPVREVSRMS</sequence>
<evidence type="ECO:0000313" key="2">
    <source>
        <dbReference type="Proteomes" id="UP000286050"/>
    </source>
</evidence>
<organism evidence="1 2">
    <name type="scientific">Collinsella intestinalis</name>
    <dbReference type="NCBI Taxonomy" id="147207"/>
    <lineage>
        <taxon>Bacteria</taxon>
        <taxon>Bacillati</taxon>
        <taxon>Actinomycetota</taxon>
        <taxon>Coriobacteriia</taxon>
        <taxon>Coriobacteriales</taxon>
        <taxon>Coriobacteriaceae</taxon>
        <taxon>Collinsella</taxon>
    </lineage>
</organism>
<reference evidence="1 2" key="1">
    <citation type="submission" date="2018-08" db="EMBL/GenBank/DDBJ databases">
        <title>A genome reference for cultivated species of the human gut microbiota.</title>
        <authorList>
            <person name="Zou Y."/>
            <person name="Xue W."/>
            <person name="Luo G."/>
        </authorList>
    </citation>
    <scope>NUCLEOTIDE SEQUENCE [LARGE SCALE GENOMIC DNA]</scope>
    <source>
        <strain evidence="1 2">AM30-5LB</strain>
    </source>
</reference>
<evidence type="ECO:0000313" key="1">
    <source>
        <dbReference type="EMBL" id="RHD55985.1"/>
    </source>
</evidence>
<protein>
    <submittedName>
        <fullName evidence="1">DUF192 domain-containing protein</fullName>
    </submittedName>
</protein>
<comment type="caution">
    <text evidence="1">The sequence shown here is derived from an EMBL/GenBank/DDBJ whole genome shotgun (WGS) entry which is preliminary data.</text>
</comment>
<accession>A0A414FX55</accession>
<dbReference type="AlphaFoldDB" id="A0A414FX55"/>
<proteinExistence type="predicted"/>
<gene>
    <name evidence="1" type="ORF">DW787_04685</name>
</gene>
<dbReference type="Gene3D" id="2.60.120.1140">
    <property type="entry name" value="Protein of unknown function DUF192"/>
    <property type="match status" value="1"/>
</dbReference>
<dbReference type="InterPro" id="IPR038695">
    <property type="entry name" value="Saro_0823-like_sf"/>
</dbReference>
<dbReference type="EMBL" id="QSJI01000003">
    <property type="protein sequence ID" value="RHD55985.1"/>
    <property type="molecule type" value="Genomic_DNA"/>
</dbReference>
<name>A0A414FX55_9ACTN</name>